<keyword evidence="3" id="KW-1185">Reference proteome</keyword>
<organism evidence="2 3">
    <name type="scientific">Klenkia taihuensis</name>
    <dbReference type="NCBI Taxonomy" id="1225127"/>
    <lineage>
        <taxon>Bacteria</taxon>
        <taxon>Bacillati</taxon>
        <taxon>Actinomycetota</taxon>
        <taxon>Actinomycetes</taxon>
        <taxon>Geodermatophilales</taxon>
        <taxon>Geodermatophilaceae</taxon>
        <taxon>Klenkia</taxon>
    </lineage>
</organism>
<dbReference type="AlphaFoldDB" id="A0A1I1UZ63"/>
<proteinExistence type="predicted"/>
<dbReference type="EMBL" id="FOMD01000006">
    <property type="protein sequence ID" value="SFD73320.1"/>
    <property type="molecule type" value="Genomic_DNA"/>
</dbReference>
<gene>
    <name evidence="2" type="ORF">SAMN05661030_4109</name>
</gene>
<evidence type="ECO:0000313" key="2">
    <source>
        <dbReference type="EMBL" id="SFD73320.1"/>
    </source>
</evidence>
<keyword evidence="1" id="KW-0472">Membrane</keyword>
<reference evidence="3" key="1">
    <citation type="submission" date="2016-10" db="EMBL/GenBank/DDBJ databases">
        <authorList>
            <person name="Varghese N."/>
            <person name="Submissions S."/>
        </authorList>
    </citation>
    <scope>NUCLEOTIDE SEQUENCE [LARGE SCALE GENOMIC DNA]</scope>
    <source>
        <strain evidence="3">DSM 45962</strain>
    </source>
</reference>
<feature type="transmembrane region" description="Helical" evidence="1">
    <location>
        <begin position="28"/>
        <end position="45"/>
    </location>
</feature>
<evidence type="ECO:0000313" key="3">
    <source>
        <dbReference type="Proteomes" id="UP000199022"/>
    </source>
</evidence>
<dbReference type="OrthoDB" id="9830735at2"/>
<protein>
    <submittedName>
        <fullName evidence="2">Uncharacterized protein</fullName>
    </submittedName>
</protein>
<sequence length="228" mass="24213">MLQGVLAGVATGCLVGNALEVYRPFSGALGGALLALLVVSLLVDARRRAPRSAAARQQRVDALRGRLAAAAPTAPAGFLAGRRLGDALAWLATEHAVTVLERVGVTEDSLAVLAPGPQGPRLAQVTEHEGRFLVEFVDLPADPQFVVPGRFTARDVAPDVLPRALDRARREHPATWTEVTDAEAVLLRPDRLRDEVTVQLHNGSLTGLDQTLWASASGDVLFVQESLS</sequence>
<dbReference type="Proteomes" id="UP000199022">
    <property type="component" value="Unassembled WGS sequence"/>
</dbReference>
<evidence type="ECO:0000256" key="1">
    <source>
        <dbReference type="SAM" id="Phobius"/>
    </source>
</evidence>
<keyword evidence="1" id="KW-0812">Transmembrane</keyword>
<dbReference type="STRING" id="1225127.SAMN05661030_4109"/>
<accession>A0A1I1UZ63</accession>
<keyword evidence="1" id="KW-1133">Transmembrane helix</keyword>
<name>A0A1I1UZ63_9ACTN</name>
<dbReference type="RefSeq" id="WP_131802095.1">
    <property type="nucleotide sequence ID" value="NZ_BNAC01000006.1"/>
</dbReference>